<protein>
    <recommendedName>
        <fullName evidence="3">Retrotransposon Copia-like N-terminal domain-containing protein</fullName>
    </recommendedName>
</protein>
<evidence type="ECO:0000313" key="1">
    <source>
        <dbReference type="EMBL" id="CAL1402290.1"/>
    </source>
</evidence>
<evidence type="ECO:0000313" key="2">
    <source>
        <dbReference type="Proteomes" id="UP001497516"/>
    </source>
</evidence>
<proteinExistence type="predicted"/>
<evidence type="ECO:0008006" key="3">
    <source>
        <dbReference type="Google" id="ProtNLM"/>
    </source>
</evidence>
<keyword evidence="2" id="KW-1185">Reference proteome</keyword>
<name>A0AAV2FY18_9ROSI</name>
<reference evidence="1 2" key="1">
    <citation type="submission" date="2024-04" db="EMBL/GenBank/DDBJ databases">
        <authorList>
            <person name="Fracassetti M."/>
        </authorList>
    </citation>
    <scope>NUCLEOTIDE SEQUENCE [LARGE SCALE GENOMIC DNA]</scope>
</reference>
<accession>A0AAV2FY18</accession>
<sequence>MTTEDAVMTLNPATHLPLKLTSLNYTSWRSQVETLLVALHLLGFVDCTSVAPEKTVCNSRDGSGSFPTIKNREID</sequence>
<gene>
    <name evidence="1" type="ORF">LTRI10_LOCUS42299</name>
</gene>
<organism evidence="1 2">
    <name type="scientific">Linum trigynum</name>
    <dbReference type="NCBI Taxonomy" id="586398"/>
    <lineage>
        <taxon>Eukaryota</taxon>
        <taxon>Viridiplantae</taxon>
        <taxon>Streptophyta</taxon>
        <taxon>Embryophyta</taxon>
        <taxon>Tracheophyta</taxon>
        <taxon>Spermatophyta</taxon>
        <taxon>Magnoliopsida</taxon>
        <taxon>eudicotyledons</taxon>
        <taxon>Gunneridae</taxon>
        <taxon>Pentapetalae</taxon>
        <taxon>rosids</taxon>
        <taxon>fabids</taxon>
        <taxon>Malpighiales</taxon>
        <taxon>Linaceae</taxon>
        <taxon>Linum</taxon>
    </lineage>
</organism>
<dbReference type="AlphaFoldDB" id="A0AAV2FY18"/>
<dbReference type="EMBL" id="OZ034820">
    <property type="protein sequence ID" value="CAL1402290.1"/>
    <property type="molecule type" value="Genomic_DNA"/>
</dbReference>
<dbReference type="Proteomes" id="UP001497516">
    <property type="component" value="Chromosome 7"/>
</dbReference>